<evidence type="ECO:0000256" key="2">
    <source>
        <dbReference type="ARBA" id="ARBA00022857"/>
    </source>
</evidence>
<dbReference type="Gene3D" id="3.40.50.720">
    <property type="entry name" value="NAD(P)-binding Rossmann-like Domain"/>
    <property type="match status" value="1"/>
</dbReference>
<dbReference type="InterPro" id="IPR052178">
    <property type="entry name" value="Sec_Metab_Biosynth_SDR"/>
</dbReference>
<name>A0A382QEM4_9ZZZZ</name>
<comment type="similarity">
    <text evidence="1">Belongs to the short-chain dehydrogenases/reductases (SDR) family.</text>
</comment>
<accession>A0A382QEM4</accession>
<organism evidence="4">
    <name type="scientific">marine metagenome</name>
    <dbReference type="NCBI Taxonomy" id="408172"/>
    <lineage>
        <taxon>unclassified sequences</taxon>
        <taxon>metagenomes</taxon>
        <taxon>ecological metagenomes</taxon>
    </lineage>
</organism>
<keyword evidence="2" id="KW-0521">NADP</keyword>
<sequence length="56" mass="5582">MEEKSVHSLEGKVALVTGAGQGVGQGIALALAAAGASVLVTGRTMEKLEQTVAMIT</sequence>
<keyword evidence="3" id="KW-0560">Oxidoreductase</keyword>
<dbReference type="PANTHER" id="PTHR43618:SF8">
    <property type="entry name" value="7ALPHA-HYDROXYSTEROID DEHYDROGENASE"/>
    <property type="match status" value="1"/>
</dbReference>
<feature type="non-terminal residue" evidence="4">
    <location>
        <position position="56"/>
    </location>
</feature>
<dbReference type="SUPFAM" id="SSF51735">
    <property type="entry name" value="NAD(P)-binding Rossmann-fold domains"/>
    <property type="match status" value="1"/>
</dbReference>
<proteinExistence type="inferred from homology"/>
<dbReference type="AlphaFoldDB" id="A0A382QEM4"/>
<dbReference type="InterPro" id="IPR002347">
    <property type="entry name" value="SDR_fam"/>
</dbReference>
<reference evidence="4" key="1">
    <citation type="submission" date="2018-05" db="EMBL/GenBank/DDBJ databases">
        <authorList>
            <person name="Lanie J.A."/>
            <person name="Ng W.-L."/>
            <person name="Kazmierczak K.M."/>
            <person name="Andrzejewski T.M."/>
            <person name="Davidsen T.M."/>
            <person name="Wayne K.J."/>
            <person name="Tettelin H."/>
            <person name="Glass J.I."/>
            <person name="Rusch D."/>
            <person name="Podicherti R."/>
            <person name="Tsui H.-C.T."/>
            <person name="Winkler M.E."/>
        </authorList>
    </citation>
    <scope>NUCLEOTIDE SEQUENCE</scope>
</reference>
<dbReference type="EMBL" id="UINC01113649">
    <property type="protein sequence ID" value="SVC83400.1"/>
    <property type="molecule type" value="Genomic_DNA"/>
</dbReference>
<dbReference type="PANTHER" id="PTHR43618">
    <property type="entry name" value="7-ALPHA-HYDROXYSTEROID DEHYDROGENASE"/>
    <property type="match status" value="1"/>
</dbReference>
<gene>
    <name evidence="4" type="ORF">METZ01_LOCUS336254</name>
</gene>
<evidence type="ECO:0000256" key="1">
    <source>
        <dbReference type="ARBA" id="ARBA00006484"/>
    </source>
</evidence>
<evidence type="ECO:0000313" key="4">
    <source>
        <dbReference type="EMBL" id="SVC83400.1"/>
    </source>
</evidence>
<protein>
    <submittedName>
        <fullName evidence="4">Uncharacterized protein</fullName>
    </submittedName>
</protein>
<dbReference type="GO" id="GO:0016491">
    <property type="term" value="F:oxidoreductase activity"/>
    <property type="evidence" value="ECO:0007669"/>
    <property type="project" value="UniProtKB-KW"/>
</dbReference>
<evidence type="ECO:0000256" key="3">
    <source>
        <dbReference type="ARBA" id="ARBA00023002"/>
    </source>
</evidence>
<dbReference type="InterPro" id="IPR036291">
    <property type="entry name" value="NAD(P)-bd_dom_sf"/>
</dbReference>
<dbReference type="Pfam" id="PF00106">
    <property type="entry name" value="adh_short"/>
    <property type="match status" value="1"/>
</dbReference>